<comment type="caution">
    <text evidence="1">The sequence shown here is derived from an EMBL/GenBank/DDBJ whole genome shotgun (WGS) entry which is preliminary data.</text>
</comment>
<sequence>KGFKQFPNGKDCLYKIAIYFTILDNDIIPKQVEPNNNELSKLKLTSSIESNLKQIIEAIHVKFRWRPQQKKCKFDIEEENLSLVSSLAIEKEIIEEEILVDPRLDKTRFAKSWLKTSKQNLYLCNETEIVNIIKDFFKNIELEEKKDYIITNFKADEFNFEEFFGKNVTIGKMVIKKNSSNQQKKIEKIDPRVVTFARTIGSGKTTEAKLFEKYLKDKGYKVYRIIEVLMQVPKALKIFYETKNALFFQQVIINKYKQVIDKINEMDDYDYIIIDRGYKEIEIFTEINIKDKKTKNYLREQLGLIKLKHRNDIIYVRSEKKTAIKRKESRNRS</sequence>
<dbReference type="InterPro" id="IPR027417">
    <property type="entry name" value="P-loop_NTPase"/>
</dbReference>
<name>A0ABN7WQJ0_GIGMA</name>
<dbReference type="EMBL" id="CAJVQB010057745">
    <property type="protein sequence ID" value="CAG8838304.1"/>
    <property type="molecule type" value="Genomic_DNA"/>
</dbReference>
<evidence type="ECO:0000313" key="2">
    <source>
        <dbReference type="Proteomes" id="UP000789901"/>
    </source>
</evidence>
<gene>
    <name evidence="1" type="ORF">GMARGA_LOCUS33908</name>
</gene>
<feature type="non-terminal residue" evidence="1">
    <location>
        <position position="1"/>
    </location>
</feature>
<organism evidence="1 2">
    <name type="scientific">Gigaspora margarita</name>
    <dbReference type="NCBI Taxonomy" id="4874"/>
    <lineage>
        <taxon>Eukaryota</taxon>
        <taxon>Fungi</taxon>
        <taxon>Fungi incertae sedis</taxon>
        <taxon>Mucoromycota</taxon>
        <taxon>Glomeromycotina</taxon>
        <taxon>Glomeromycetes</taxon>
        <taxon>Diversisporales</taxon>
        <taxon>Gigasporaceae</taxon>
        <taxon>Gigaspora</taxon>
    </lineage>
</organism>
<proteinExistence type="predicted"/>
<dbReference type="Proteomes" id="UP000789901">
    <property type="component" value="Unassembled WGS sequence"/>
</dbReference>
<evidence type="ECO:0000313" key="1">
    <source>
        <dbReference type="EMBL" id="CAG8838304.1"/>
    </source>
</evidence>
<keyword evidence="2" id="KW-1185">Reference proteome</keyword>
<dbReference type="Gene3D" id="3.40.50.300">
    <property type="entry name" value="P-loop containing nucleotide triphosphate hydrolases"/>
    <property type="match status" value="1"/>
</dbReference>
<reference evidence="1 2" key="1">
    <citation type="submission" date="2021-06" db="EMBL/GenBank/DDBJ databases">
        <authorList>
            <person name="Kallberg Y."/>
            <person name="Tangrot J."/>
            <person name="Rosling A."/>
        </authorList>
    </citation>
    <scope>NUCLEOTIDE SEQUENCE [LARGE SCALE GENOMIC DNA]</scope>
    <source>
        <strain evidence="1 2">120-4 pot B 10/14</strain>
    </source>
</reference>
<accession>A0ABN7WQJ0</accession>
<dbReference type="SUPFAM" id="SSF52540">
    <property type="entry name" value="P-loop containing nucleoside triphosphate hydrolases"/>
    <property type="match status" value="1"/>
</dbReference>
<protein>
    <submittedName>
        <fullName evidence="1">3977_t:CDS:1</fullName>
    </submittedName>
</protein>